<name>A0A6M3MDE5_9ZZZZ</name>
<dbReference type="EMBL" id="MT143694">
    <property type="protein sequence ID" value="QJB00462.1"/>
    <property type="molecule type" value="Genomic_DNA"/>
</dbReference>
<dbReference type="EMBL" id="MT143830">
    <property type="protein sequence ID" value="QJB03209.1"/>
    <property type="molecule type" value="Genomic_DNA"/>
</dbReference>
<organism evidence="2">
    <name type="scientific">viral metagenome</name>
    <dbReference type="NCBI Taxonomy" id="1070528"/>
    <lineage>
        <taxon>unclassified sequences</taxon>
        <taxon>metagenomes</taxon>
        <taxon>organismal metagenomes</taxon>
    </lineage>
</organism>
<dbReference type="AlphaFoldDB" id="A0A6M3MDE5"/>
<proteinExistence type="predicted"/>
<evidence type="ECO:0008006" key="3">
    <source>
        <dbReference type="Google" id="ProtNLM"/>
    </source>
</evidence>
<evidence type="ECO:0000313" key="2">
    <source>
        <dbReference type="EMBL" id="QJB03209.1"/>
    </source>
</evidence>
<reference evidence="2" key="1">
    <citation type="submission" date="2020-03" db="EMBL/GenBank/DDBJ databases">
        <title>The deep terrestrial virosphere.</title>
        <authorList>
            <person name="Holmfeldt K."/>
            <person name="Nilsson E."/>
            <person name="Simone D."/>
            <person name="Lopez-Fernandez M."/>
            <person name="Wu X."/>
            <person name="de Brujin I."/>
            <person name="Lundin D."/>
            <person name="Andersson A."/>
            <person name="Bertilsson S."/>
            <person name="Dopson M."/>
        </authorList>
    </citation>
    <scope>NUCLEOTIDE SEQUENCE</scope>
    <source>
        <strain evidence="1">MM171A00439</strain>
        <strain evidence="2">MM171B00856</strain>
    </source>
</reference>
<sequence length="202" mass="22314">MNLVGYLTQYPEGIAGERGVCFNYILAANGIFVEAKSPVITARIPAADCEIRGLAPLEPKVTLTYGSIPERFWDLALDMFLANPEIEQYCAVIGAAGYHFYVPQQEKTEASVIYRMGTGVVLDLHSHGHMLSGFSSKDNGDDQGLKLYGVVGSLHEVPVVKFRVGVYGYFMELRWKNIFSGTIAGALEEYEDEEVKKGDLYS</sequence>
<protein>
    <recommendedName>
        <fullName evidence="3">JAB domain-containing protein</fullName>
    </recommendedName>
</protein>
<accession>A0A6M3MDE5</accession>
<evidence type="ECO:0000313" key="1">
    <source>
        <dbReference type="EMBL" id="QJB00462.1"/>
    </source>
</evidence>
<gene>
    <name evidence="1" type="ORF">MM171A00439_0014</name>
    <name evidence="2" type="ORF">MM171B00856_0022</name>
</gene>